<evidence type="ECO:0000313" key="3">
    <source>
        <dbReference type="Proteomes" id="UP000266841"/>
    </source>
</evidence>
<dbReference type="OrthoDB" id="21085at2759"/>
<keyword evidence="3" id="KW-1185">Reference proteome</keyword>
<evidence type="ECO:0000256" key="1">
    <source>
        <dbReference type="SAM" id="MobiDB-lite"/>
    </source>
</evidence>
<dbReference type="AlphaFoldDB" id="K0T1D9"/>
<accession>K0T1D9</accession>
<feature type="non-terminal residue" evidence="2">
    <location>
        <position position="1"/>
    </location>
</feature>
<feature type="compositionally biased region" description="Basic and acidic residues" evidence="1">
    <location>
        <begin position="155"/>
        <end position="168"/>
    </location>
</feature>
<sequence length="240" mass="27018">QDLGAAGCRDDLISISQRRDFAALVDDDEHSIRDGLFRDAVREQTEIEIYVPLRSAISKYLVYAHFNEDVEIKYKVHAGTRGQAPELLQDTQGAQVQVGLAVRVEHPQGGRGAEHPPLRQAPRRRRRRQGDILARLGGAHGLPRVDVLRRRAGPTRREEGARGRRLPPDIHILLRPGRDREAVGPVRAARDDVRPGQDERGDGVLPRELQLGLHVRARARSDPGGQRPERHIRRLKEKDS</sequence>
<dbReference type="Proteomes" id="UP000266841">
    <property type="component" value="Unassembled WGS sequence"/>
</dbReference>
<reference evidence="2 3" key="1">
    <citation type="journal article" date="2012" name="Genome Biol.">
        <title>Genome and low-iron response of an oceanic diatom adapted to chronic iron limitation.</title>
        <authorList>
            <person name="Lommer M."/>
            <person name="Specht M."/>
            <person name="Roy A.S."/>
            <person name="Kraemer L."/>
            <person name="Andreson R."/>
            <person name="Gutowska M.A."/>
            <person name="Wolf J."/>
            <person name="Bergner S.V."/>
            <person name="Schilhabel M.B."/>
            <person name="Klostermeier U.C."/>
            <person name="Beiko R.G."/>
            <person name="Rosenstiel P."/>
            <person name="Hippler M."/>
            <person name="Laroche J."/>
        </authorList>
    </citation>
    <scope>NUCLEOTIDE SEQUENCE [LARGE SCALE GENOMIC DNA]</scope>
    <source>
        <strain evidence="2 3">CCMP1005</strain>
    </source>
</reference>
<proteinExistence type="predicted"/>
<feature type="region of interest" description="Disordered" evidence="1">
    <location>
        <begin position="217"/>
        <end position="240"/>
    </location>
</feature>
<feature type="region of interest" description="Disordered" evidence="1">
    <location>
        <begin position="149"/>
        <end position="205"/>
    </location>
</feature>
<evidence type="ECO:0000313" key="2">
    <source>
        <dbReference type="EMBL" id="EJK64227.1"/>
    </source>
</evidence>
<name>K0T1D9_THAOC</name>
<dbReference type="EMBL" id="AGNL01017504">
    <property type="protein sequence ID" value="EJK64227.1"/>
    <property type="molecule type" value="Genomic_DNA"/>
</dbReference>
<feature type="compositionally biased region" description="Basic residues" evidence="1">
    <location>
        <begin position="230"/>
        <end position="240"/>
    </location>
</feature>
<gene>
    <name evidence="2" type="ORF">THAOC_15062</name>
</gene>
<feature type="region of interest" description="Disordered" evidence="1">
    <location>
        <begin position="105"/>
        <end position="126"/>
    </location>
</feature>
<protein>
    <submittedName>
        <fullName evidence="2">Uncharacterized protein</fullName>
    </submittedName>
</protein>
<feature type="compositionally biased region" description="Basic and acidic residues" evidence="1">
    <location>
        <begin position="176"/>
        <end position="202"/>
    </location>
</feature>
<organism evidence="2 3">
    <name type="scientific">Thalassiosira oceanica</name>
    <name type="common">Marine diatom</name>
    <dbReference type="NCBI Taxonomy" id="159749"/>
    <lineage>
        <taxon>Eukaryota</taxon>
        <taxon>Sar</taxon>
        <taxon>Stramenopiles</taxon>
        <taxon>Ochrophyta</taxon>
        <taxon>Bacillariophyta</taxon>
        <taxon>Coscinodiscophyceae</taxon>
        <taxon>Thalassiosirophycidae</taxon>
        <taxon>Thalassiosirales</taxon>
        <taxon>Thalassiosiraceae</taxon>
        <taxon>Thalassiosira</taxon>
    </lineage>
</organism>
<feature type="compositionally biased region" description="Basic and acidic residues" evidence="1">
    <location>
        <begin position="105"/>
        <end position="117"/>
    </location>
</feature>
<comment type="caution">
    <text evidence="2">The sequence shown here is derived from an EMBL/GenBank/DDBJ whole genome shotgun (WGS) entry which is preliminary data.</text>
</comment>